<dbReference type="OrthoDB" id="6500128at2759"/>
<protein>
    <submittedName>
        <fullName evidence="1">Uncharacterized protein</fullName>
    </submittedName>
</protein>
<dbReference type="SUPFAM" id="SSF52540">
    <property type="entry name" value="P-loop containing nucleoside triphosphate hydrolases"/>
    <property type="match status" value="1"/>
</dbReference>
<keyword evidence="3" id="KW-1185">Reference proteome</keyword>
<proteinExistence type="predicted"/>
<dbReference type="InterPro" id="IPR039421">
    <property type="entry name" value="Type_1_exporter"/>
</dbReference>
<dbReference type="Proteomes" id="UP000663829">
    <property type="component" value="Unassembled WGS sequence"/>
</dbReference>
<sequence>MNYMYDHIARALIRNPHILLLDEATSSLDRRSEQLIQASLNQDRWNRTRVTIAHRLSTIKESDKIVVLDVGKIREQGTHHELMNAAGFYSELLRAETHNM</sequence>
<accession>A0A814J8Z3</accession>
<dbReference type="GO" id="GO:0015421">
    <property type="term" value="F:ABC-type oligopeptide transporter activity"/>
    <property type="evidence" value="ECO:0007669"/>
    <property type="project" value="TreeGrafter"/>
</dbReference>
<gene>
    <name evidence="1" type="ORF">GPM918_LOCUS15365</name>
    <name evidence="2" type="ORF">SRO942_LOCUS15368</name>
</gene>
<dbReference type="Proteomes" id="UP000681722">
    <property type="component" value="Unassembled WGS sequence"/>
</dbReference>
<dbReference type="PANTHER" id="PTHR43394:SF1">
    <property type="entry name" value="ATP-BINDING CASSETTE SUB-FAMILY B MEMBER 10, MITOCHONDRIAL"/>
    <property type="match status" value="1"/>
</dbReference>
<reference evidence="1" key="1">
    <citation type="submission" date="2021-02" db="EMBL/GenBank/DDBJ databases">
        <authorList>
            <person name="Nowell W R."/>
        </authorList>
    </citation>
    <scope>NUCLEOTIDE SEQUENCE</scope>
</reference>
<evidence type="ECO:0000313" key="1">
    <source>
        <dbReference type="EMBL" id="CAF1032763.1"/>
    </source>
</evidence>
<dbReference type="EMBL" id="CAJOBC010003856">
    <property type="protein sequence ID" value="CAF3803600.1"/>
    <property type="molecule type" value="Genomic_DNA"/>
</dbReference>
<comment type="caution">
    <text evidence="1">The sequence shown here is derived from an EMBL/GenBank/DDBJ whole genome shotgun (WGS) entry which is preliminary data.</text>
</comment>
<organism evidence="1 3">
    <name type="scientific">Didymodactylos carnosus</name>
    <dbReference type="NCBI Taxonomy" id="1234261"/>
    <lineage>
        <taxon>Eukaryota</taxon>
        <taxon>Metazoa</taxon>
        <taxon>Spiralia</taxon>
        <taxon>Gnathifera</taxon>
        <taxon>Rotifera</taxon>
        <taxon>Eurotatoria</taxon>
        <taxon>Bdelloidea</taxon>
        <taxon>Philodinida</taxon>
        <taxon>Philodinidae</taxon>
        <taxon>Didymodactylos</taxon>
    </lineage>
</organism>
<dbReference type="PANTHER" id="PTHR43394">
    <property type="entry name" value="ATP-DEPENDENT PERMEASE MDL1, MITOCHONDRIAL"/>
    <property type="match status" value="1"/>
</dbReference>
<evidence type="ECO:0000313" key="2">
    <source>
        <dbReference type="EMBL" id="CAF3803600.1"/>
    </source>
</evidence>
<dbReference type="InterPro" id="IPR027417">
    <property type="entry name" value="P-loop_NTPase"/>
</dbReference>
<name>A0A814J8Z3_9BILA</name>
<dbReference type="Gene3D" id="3.40.50.300">
    <property type="entry name" value="P-loop containing nucleotide triphosphate hydrolases"/>
    <property type="match status" value="1"/>
</dbReference>
<dbReference type="AlphaFoldDB" id="A0A814J8Z3"/>
<evidence type="ECO:0000313" key="3">
    <source>
        <dbReference type="Proteomes" id="UP000663829"/>
    </source>
</evidence>
<dbReference type="EMBL" id="CAJNOQ010003855">
    <property type="protein sequence ID" value="CAF1032763.1"/>
    <property type="molecule type" value="Genomic_DNA"/>
</dbReference>